<dbReference type="InterPro" id="IPR002881">
    <property type="entry name" value="DUF58"/>
</dbReference>
<proteinExistence type="predicted"/>
<dbReference type="Pfam" id="PF01882">
    <property type="entry name" value="DUF58"/>
    <property type="match status" value="1"/>
</dbReference>
<gene>
    <name evidence="4" type="ORF">KTS45_06505</name>
</gene>
<evidence type="ECO:0000259" key="3">
    <source>
        <dbReference type="Pfam" id="PF01882"/>
    </source>
</evidence>
<feature type="region of interest" description="Disordered" evidence="1">
    <location>
        <begin position="179"/>
        <end position="198"/>
    </location>
</feature>
<dbReference type="Pfam" id="PF23933">
    <property type="entry name" value="DUF7269"/>
    <property type="match status" value="1"/>
</dbReference>
<keyword evidence="2" id="KW-0472">Membrane</keyword>
<dbReference type="InterPro" id="IPR013783">
    <property type="entry name" value="Ig-like_fold"/>
</dbReference>
<feature type="region of interest" description="Disordered" evidence="1">
    <location>
        <begin position="59"/>
        <end position="86"/>
    </location>
</feature>
<evidence type="ECO:0000313" key="4">
    <source>
        <dbReference type="EMBL" id="MBV0923850.1"/>
    </source>
</evidence>
<sequence length="617" mass="65396">MSYRRRAALAVGVPVVLAGLWGATTGAFSLSLRPGTIVFVGIFAVGLGLYGAYSRHRTEPRNPVLRDPSTRDVSPPEPATDGFGSEPTRRIARHRLTEDVRSLLRRALARGDGDTDAADAALASGEWTDDPSASAAFASEVGQRRQYRDRLAARLGGTTRLAYRLERAAAGLRSVLGLTADDDAPPEPRRASGPGTVRTGRWTGFQTVPLVFVGVGIVARRPGLVLAGAVAVVALAVSAASRVPEPGLTVNRAVDADDPTHGEEVTVTVRVRNDGDRTLLDCRLADGVPDTLAVTEGSAQLATALRPGAAATVEYAVRATRGDHAFDRPRAVVGDAAGTAATVTEPTVTGDDSISVSLPPADLSVPVRSRTTQHRGRIEADSGGDGIAFYATREYRPGDPLSRIDWNRYASTRELSTLQFREEQAATVVALVDARPAAYRAPTDPSLDTTVDRAVVAARGVVGSRIEAEDQVGLAALSTERLFVPPGGGHAHRSRLETALSSADAFGPTPADGEFYVGPTFRWLRRELPNAAQVVCCSSLTDDTVVRTLRYLAAYGHPVTVLSPDPGTRPTAGGTVAAAKRLFRLSDLRRQGIPVIDWRHGESLAAAIERQGREWSA</sequence>
<comment type="caution">
    <text evidence="4">The sequence shown here is derived from an EMBL/GenBank/DDBJ whole genome shotgun (WGS) entry which is preliminary data.</text>
</comment>
<dbReference type="OrthoDB" id="31512at2157"/>
<dbReference type="Proteomes" id="UP000766550">
    <property type="component" value="Unassembled WGS sequence"/>
</dbReference>
<feature type="domain" description="DUF58" evidence="3">
    <location>
        <begin position="392"/>
        <end position="555"/>
    </location>
</feature>
<protein>
    <submittedName>
        <fullName evidence="4">DUF58 domain-containing protein</fullName>
    </submittedName>
</protein>
<dbReference type="AlphaFoldDB" id="A0A8J7Y346"/>
<name>A0A8J7Y346_9EURY</name>
<dbReference type="RefSeq" id="WP_162316951.1">
    <property type="nucleotide sequence ID" value="NZ_JAHQXF010000001.1"/>
</dbReference>
<feature type="transmembrane region" description="Helical" evidence="2">
    <location>
        <begin position="32"/>
        <end position="53"/>
    </location>
</feature>
<dbReference type="EMBL" id="JAHQXF010000001">
    <property type="protein sequence ID" value="MBV0923850.1"/>
    <property type="molecule type" value="Genomic_DNA"/>
</dbReference>
<dbReference type="PANTHER" id="PTHR33608">
    <property type="entry name" value="BLL2464 PROTEIN"/>
    <property type="match status" value="1"/>
</dbReference>
<reference evidence="4 5" key="1">
    <citation type="submission" date="2021-06" db="EMBL/GenBank/DDBJ databases">
        <title>New haloarchaea isolates fom saline soil.</title>
        <authorList>
            <person name="Duran-Viseras A."/>
            <person name="Sanchez-Porro C.S."/>
            <person name="Ventosa A."/>
        </authorList>
    </citation>
    <scope>NUCLEOTIDE SEQUENCE [LARGE SCALE GENOMIC DNA]</scope>
    <source>
        <strain evidence="4 5">JCM 183640</strain>
    </source>
</reference>
<keyword evidence="2" id="KW-0812">Transmembrane</keyword>
<evidence type="ECO:0000256" key="2">
    <source>
        <dbReference type="SAM" id="Phobius"/>
    </source>
</evidence>
<feature type="transmembrane region" description="Helical" evidence="2">
    <location>
        <begin position="224"/>
        <end position="243"/>
    </location>
</feature>
<organism evidence="4 5">
    <name type="scientific">Haloarcula limicola</name>
    <dbReference type="NCBI Taxonomy" id="1429915"/>
    <lineage>
        <taxon>Archaea</taxon>
        <taxon>Methanobacteriati</taxon>
        <taxon>Methanobacteriota</taxon>
        <taxon>Stenosarchaea group</taxon>
        <taxon>Halobacteria</taxon>
        <taxon>Halobacteriales</taxon>
        <taxon>Haloarculaceae</taxon>
        <taxon>Haloarcula</taxon>
    </lineage>
</organism>
<evidence type="ECO:0000256" key="1">
    <source>
        <dbReference type="SAM" id="MobiDB-lite"/>
    </source>
</evidence>
<dbReference type="Gene3D" id="2.60.40.10">
    <property type="entry name" value="Immunoglobulins"/>
    <property type="match status" value="1"/>
</dbReference>
<evidence type="ECO:0000313" key="5">
    <source>
        <dbReference type="Proteomes" id="UP000766550"/>
    </source>
</evidence>
<keyword evidence="5" id="KW-1185">Reference proteome</keyword>
<dbReference type="PANTHER" id="PTHR33608:SF6">
    <property type="entry name" value="BLL2464 PROTEIN"/>
    <property type="match status" value="1"/>
</dbReference>
<dbReference type="InterPro" id="IPR055693">
    <property type="entry name" value="DUF7269"/>
</dbReference>
<keyword evidence="2" id="KW-1133">Transmembrane helix</keyword>
<accession>A0A8J7Y346</accession>